<dbReference type="FunFam" id="1.10.340.30:FF:000004">
    <property type="entry name" value="DNA-3-methyladenine glycosylase II"/>
    <property type="match status" value="1"/>
</dbReference>
<proteinExistence type="inferred from homology"/>
<reference evidence="7 8" key="1">
    <citation type="submission" date="2019-08" db="EMBL/GenBank/DDBJ databases">
        <title>In-depth cultivation of the pig gut microbiome towards novel bacterial diversity and tailored functional studies.</title>
        <authorList>
            <person name="Wylensek D."/>
            <person name="Hitch T.C.A."/>
            <person name="Clavel T."/>
        </authorList>
    </citation>
    <scope>NUCLEOTIDE SEQUENCE [LARGE SCALE GENOMIC DNA]</scope>
    <source>
        <strain evidence="7 8">BL-389-WT-3D</strain>
    </source>
</reference>
<dbReference type="Proteomes" id="UP000462363">
    <property type="component" value="Unassembled WGS sequence"/>
</dbReference>
<dbReference type="GO" id="GO:0043916">
    <property type="term" value="F:DNA-7-methylguanine glycosylase activity"/>
    <property type="evidence" value="ECO:0007669"/>
    <property type="project" value="TreeGrafter"/>
</dbReference>
<dbReference type="RefSeq" id="WP_004606992.1">
    <property type="nucleotide sequence ID" value="NZ_AP024846.1"/>
</dbReference>
<feature type="domain" description="HhH-GPD" evidence="6">
    <location>
        <begin position="47"/>
        <end position="198"/>
    </location>
</feature>
<evidence type="ECO:0000313" key="7">
    <source>
        <dbReference type="EMBL" id="MSS39508.1"/>
    </source>
</evidence>
<keyword evidence="5" id="KW-0234">DNA repair</keyword>
<evidence type="ECO:0000313" key="8">
    <source>
        <dbReference type="Proteomes" id="UP000462363"/>
    </source>
</evidence>
<organism evidence="7 8">
    <name type="scientific">Clostridium scindens (strain JCM 10418 / VPI 12708)</name>
    <dbReference type="NCBI Taxonomy" id="29347"/>
    <lineage>
        <taxon>Bacteria</taxon>
        <taxon>Bacillati</taxon>
        <taxon>Bacillota</taxon>
        <taxon>Clostridia</taxon>
        <taxon>Lachnospirales</taxon>
        <taxon>Lachnospiraceae</taxon>
    </lineage>
</organism>
<dbReference type="InterPro" id="IPR003265">
    <property type="entry name" value="HhH-GPD_domain"/>
</dbReference>
<dbReference type="Gene3D" id="1.10.340.30">
    <property type="entry name" value="Hypothetical protein, domain 2"/>
    <property type="match status" value="1"/>
</dbReference>
<name>A0A844F1W7_CLOSV</name>
<dbReference type="PANTHER" id="PTHR43003:SF5">
    <property type="entry name" value="DNA-3-METHYLADENINE GLYCOSYLASE"/>
    <property type="match status" value="1"/>
</dbReference>
<dbReference type="InterPro" id="IPR011257">
    <property type="entry name" value="DNA_glycosylase"/>
</dbReference>
<dbReference type="GO" id="GO:0005737">
    <property type="term" value="C:cytoplasm"/>
    <property type="evidence" value="ECO:0007669"/>
    <property type="project" value="TreeGrafter"/>
</dbReference>
<dbReference type="GO" id="GO:0032131">
    <property type="term" value="F:alkylated DNA binding"/>
    <property type="evidence" value="ECO:0007669"/>
    <property type="project" value="TreeGrafter"/>
</dbReference>
<evidence type="ECO:0000256" key="1">
    <source>
        <dbReference type="ARBA" id="ARBA00000086"/>
    </source>
</evidence>
<accession>A0A844F1W7</accession>
<comment type="caution">
    <text evidence="7">The sequence shown here is derived from an EMBL/GenBank/DDBJ whole genome shotgun (WGS) entry which is preliminary data.</text>
</comment>
<dbReference type="GeneID" id="62696524"/>
<evidence type="ECO:0000256" key="5">
    <source>
        <dbReference type="ARBA" id="ARBA00023204"/>
    </source>
</evidence>
<dbReference type="GO" id="GO:0032993">
    <property type="term" value="C:protein-DNA complex"/>
    <property type="evidence" value="ECO:0007669"/>
    <property type="project" value="TreeGrafter"/>
</dbReference>
<dbReference type="SMART" id="SM00478">
    <property type="entry name" value="ENDO3c"/>
    <property type="match status" value="1"/>
</dbReference>
<dbReference type="GO" id="GO:0008725">
    <property type="term" value="F:DNA-3-methyladenine glycosylase activity"/>
    <property type="evidence" value="ECO:0007669"/>
    <property type="project" value="TreeGrafter"/>
</dbReference>
<dbReference type="Pfam" id="PF00730">
    <property type="entry name" value="HhH-GPD"/>
    <property type="match status" value="1"/>
</dbReference>
<evidence type="ECO:0000256" key="4">
    <source>
        <dbReference type="ARBA" id="ARBA00022763"/>
    </source>
</evidence>
<sequence length="203" mass="23272">MYFEYGDTEIEYLKRKDKKLGEAIDHIGHIYREVDADIFQSVVHQIIGQQISNAALATVWGRFRNMVGEVTPQAVLKYQAEELKGLGMSFRKAEYIRNFAEKVCQGELDLEELCQMDDQKVIKTLSSLRGIGVWTAEMLLIFCMQRPDVLSYGDGAILKGMQILYHHRKMDKNLFEKYRKRYSPYGSVASLYLWAIAGGALEG</sequence>
<gene>
    <name evidence="7" type="ORF">FYJ37_03815</name>
</gene>
<dbReference type="EC" id="3.2.2.21" evidence="3"/>
<protein>
    <recommendedName>
        <fullName evidence="3">DNA-3-methyladenine glycosylase II</fullName>
        <ecNumber evidence="3">3.2.2.21</ecNumber>
    </recommendedName>
</protein>
<dbReference type="GO" id="GO:0006285">
    <property type="term" value="P:base-excision repair, AP site formation"/>
    <property type="evidence" value="ECO:0007669"/>
    <property type="project" value="TreeGrafter"/>
</dbReference>
<evidence type="ECO:0000256" key="3">
    <source>
        <dbReference type="ARBA" id="ARBA00012000"/>
    </source>
</evidence>
<dbReference type="SUPFAM" id="SSF48150">
    <property type="entry name" value="DNA-glycosylase"/>
    <property type="match status" value="1"/>
</dbReference>
<keyword evidence="4" id="KW-0227">DNA damage</keyword>
<evidence type="ECO:0000256" key="2">
    <source>
        <dbReference type="ARBA" id="ARBA00010817"/>
    </source>
</evidence>
<dbReference type="Gene3D" id="1.10.1670.40">
    <property type="match status" value="1"/>
</dbReference>
<comment type="similarity">
    <text evidence="2">Belongs to the alkylbase DNA glycosidase AlkA family.</text>
</comment>
<dbReference type="EMBL" id="VUMB01000006">
    <property type="protein sequence ID" value="MSS39508.1"/>
    <property type="molecule type" value="Genomic_DNA"/>
</dbReference>
<comment type="catalytic activity">
    <reaction evidence="1">
        <text>Hydrolysis of alkylated DNA, releasing 3-methyladenine, 3-methylguanine, 7-methylguanine and 7-methyladenine.</text>
        <dbReference type="EC" id="3.2.2.21"/>
    </reaction>
</comment>
<evidence type="ECO:0000259" key="6">
    <source>
        <dbReference type="SMART" id="SM00478"/>
    </source>
</evidence>
<dbReference type="CDD" id="cd00056">
    <property type="entry name" value="ENDO3c"/>
    <property type="match status" value="1"/>
</dbReference>
<dbReference type="GO" id="GO:0006307">
    <property type="term" value="P:DNA alkylation repair"/>
    <property type="evidence" value="ECO:0007669"/>
    <property type="project" value="TreeGrafter"/>
</dbReference>
<dbReference type="PANTHER" id="PTHR43003">
    <property type="entry name" value="DNA-3-METHYLADENINE GLYCOSYLASE"/>
    <property type="match status" value="1"/>
</dbReference>
<dbReference type="InterPro" id="IPR051912">
    <property type="entry name" value="Alkylbase_DNA_Glycosylase/TA"/>
</dbReference>
<dbReference type="AlphaFoldDB" id="A0A844F1W7"/>